<protein>
    <recommendedName>
        <fullName evidence="4">Amidoligase enzyme-domain-containing protein</fullName>
    </recommendedName>
</protein>
<name>A0AAE0J3Q5_9PEZI</name>
<dbReference type="PANTHER" id="PTHR36847">
    <property type="entry name" value="AMIDOLIGASE ENZYME"/>
    <property type="match status" value="1"/>
</dbReference>
<reference evidence="2" key="1">
    <citation type="journal article" date="2023" name="Mol. Phylogenet. Evol.">
        <title>Genome-scale phylogeny and comparative genomics of the fungal order Sordariales.</title>
        <authorList>
            <person name="Hensen N."/>
            <person name="Bonometti L."/>
            <person name="Westerberg I."/>
            <person name="Brannstrom I.O."/>
            <person name="Guillou S."/>
            <person name="Cros-Aarteil S."/>
            <person name="Calhoun S."/>
            <person name="Haridas S."/>
            <person name="Kuo A."/>
            <person name="Mondo S."/>
            <person name="Pangilinan J."/>
            <person name="Riley R."/>
            <person name="LaButti K."/>
            <person name="Andreopoulos B."/>
            <person name="Lipzen A."/>
            <person name="Chen C."/>
            <person name="Yan M."/>
            <person name="Daum C."/>
            <person name="Ng V."/>
            <person name="Clum A."/>
            <person name="Steindorff A."/>
            <person name="Ohm R.A."/>
            <person name="Martin F."/>
            <person name="Silar P."/>
            <person name="Natvig D.O."/>
            <person name="Lalanne C."/>
            <person name="Gautier V."/>
            <person name="Ament-Velasquez S.L."/>
            <person name="Kruys A."/>
            <person name="Hutchinson M.I."/>
            <person name="Powell A.J."/>
            <person name="Barry K."/>
            <person name="Miller A.N."/>
            <person name="Grigoriev I.V."/>
            <person name="Debuchy R."/>
            <person name="Gladieux P."/>
            <person name="Hiltunen Thoren M."/>
            <person name="Johannesson H."/>
        </authorList>
    </citation>
    <scope>NUCLEOTIDE SEQUENCE</scope>
    <source>
        <strain evidence="2">SMH4131-1</strain>
    </source>
</reference>
<evidence type="ECO:0000256" key="1">
    <source>
        <dbReference type="SAM" id="MobiDB-lite"/>
    </source>
</evidence>
<sequence>MAPFIFDDGASEALDTTYNKPQVDTTARRLTNRVLEAEGIRSAPARTAGPSPDDTDPQLDTVDDLAFGFELKCLLPLLVKGNTDPEPDDKRRAIITQSQDDEEQRREQAYECLVDTIRDAGQNATTITALNKLGHEERQCWESSWIVKKANSAVPLEDEKALEGYVWVSIEVNSPKLRARDPETCRRVSAVLTALNSAHRLRANYSCEVHVHLGRMDGHPFSLSTLKRLATLLWLAEPILRSIRDPKSPNYNSVYTWGSELLAYSRLAKKLRTPVPAADAENDAPIQDEQLEKLLQDRKTAASVEDSRALHEIWRTSSHLDLGRLLSGDERRYRRLGFNFSAFGLEDERAKNNPRTLEFRIMEGMVQTDPILGWLFICSAIAEAAVLKSDDRLARAVERMLRERSSRIDRVQLAKSGEAPGVRLGRAFRDLMEDLEVPRAYYHGLGEKIVSEN</sequence>
<reference evidence="2" key="2">
    <citation type="submission" date="2023-06" db="EMBL/GenBank/DDBJ databases">
        <authorList>
            <consortium name="Lawrence Berkeley National Laboratory"/>
            <person name="Haridas S."/>
            <person name="Hensen N."/>
            <person name="Bonometti L."/>
            <person name="Westerberg I."/>
            <person name="Brannstrom I.O."/>
            <person name="Guillou S."/>
            <person name="Cros-Aarteil S."/>
            <person name="Calhoun S."/>
            <person name="Kuo A."/>
            <person name="Mondo S."/>
            <person name="Pangilinan J."/>
            <person name="Riley R."/>
            <person name="Labutti K."/>
            <person name="Andreopoulos B."/>
            <person name="Lipzen A."/>
            <person name="Chen C."/>
            <person name="Yanf M."/>
            <person name="Daum C."/>
            <person name="Ng V."/>
            <person name="Clum A."/>
            <person name="Steindorff A."/>
            <person name="Ohm R."/>
            <person name="Martin F."/>
            <person name="Silar P."/>
            <person name="Natvig D."/>
            <person name="Lalanne C."/>
            <person name="Gautier V."/>
            <person name="Ament-Velasquez S.L."/>
            <person name="Kruys A."/>
            <person name="Hutchinson M.I."/>
            <person name="Powell A.J."/>
            <person name="Barry K."/>
            <person name="Miller A.N."/>
            <person name="Grigoriev I.V."/>
            <person name="Debuchy R."/>
            <person name="Gladieux P."/>
            <person name="Thoren M.H."/>
            <person name="Johannesson H."/>
        </authorList>
    </citation>
    <scope>NUCLEOTIDE SEQUENCE</scope>
    <source>
        <strain evidence="2">SMH4131-1</strain>
    </source>
</reference>
<dbReference type="InterPro" id="IPR022025">
    <property type="entry name" value="Amidoligase_2"/>
</dbReference>
<comment type="caution">
    <text evidence="2">The sequence shown here is derived from an EMBL/GenBank/DDBJ whole genome shotgun (WGS) entry which is preliminary data.</text>
</comment>
<dbReference type="EMBL" id="JAUEPO010000001">
    <property type="protein sequence ID" value="KAK3336329.1"/>
    <property type="molecule type" value="Genomic_DNA"/>
</dbReference>
<proteinExistence type="predicted"/>
<organism evidence="2 3">
    <name type="scientific">Cercophora scortea</name>
    <dbReference type="NCBI Taxonomy" id="314031"/>
    <lineage>
        <taxon>Eukaryota</taxon>
        <taxon>Fungi</taxon>
        <taxon>Dikarya</taxon>
        <taxon>Ascomycota</taxon>
        <taxon>Pezizomycotina</taxon>
        <taxon>Sordariomycetes</taxon>
        <taxon>Sordariomycetidae</taxon>
        <taxon>Sordariales</taxon>
        <taxon>Lasiosphaeriaceae</taxon>
        <taxon>Cercophora</taxon>
    </lineage>
</organism>
<evidence type="ECO:0008006" key="4">
    <source>
        <dbReference type="Google" id="ProtNLM"/>
    </source>
</evidence>
<accession>A0AAE0J3Q5</accession>
<evidence type="ECO:0000313" key="3">
    <source>
        <dbReference type="Proteomes" id="UP001286456"/>
    </source>
</evidence>
<dbReference type="AlphaFoldDB" id="A0AAE0J3Q5"/>
<dbReference type="PANTHER" id="PTHR36847:SF1">
    <property type="entry name" value="AMIDOLIGASE ENZYME"/>
    <property type="match status" value="1"/>
</dbReference>
<dbReference type="Proteomes" id="UP001286456">
    <property type="component" value="Unassembled WGS sequence"/>
</dbReference>
<feature type="region of interest" description="Disordered" evidence="1">
    <location>
        <begin position="37"/>
        <end position="60"/>
    </location>
</feature>
<dbReference type="Pfam" id="PF12224">
    <property type="entry name" value="Amidoligase_2"/>
    <property type="match status" value="1"/>
</dbReference>
<keyword evidence="3" id="KW-1185">Reference proteome</keyword>
<gene>
    <name evidence="2" type="ORF">B0T19DRAFT_437106</name>
</gene>
<evidence type="ECO:0000313" key="2">
    <source>
        <dbReference type="EMBL" id="KAK3336329.1"/>
    </source>
</evidence>